<protein>
    <submittedName>
        <fullName evidence="1">Uncharacterized protein</fullName>
    </submittedName>
</protein>
<comment type="caution">
    <text evidence="1">The sequence shown here is derived from an EMBL/GenBank/DDBJ whole genome shotgun (WGS) entry which is preliminary data.</text>
</comment>
<gene>
    <name evidence="1" type="ORF">NDU88_000027</name>
</gene>
<accession>A0AAV7WIE7</accession>
<dbReference type="AlphaFoldDB" id="A0AAV7WIE7"/>
<evidence type="ECO:0000313" key="1">
    <source>
        <dbReference type="EMBL" id="KAJ1212363.1"/>
    </source>
</evidence>
<organism evidence="1 2">
    <name type="scientific">Pleurodeles waltl</name>
    <name type="common">Iberian ribbed newt</name>
    <dbReference type="NCBI Taxonomy" id="8319"/>
    <lineage>
        <taxon>Eukaryota</taxon>
        <taxon>Metazoa</taxon>
        <taxon>Chordata</taxon>
        <taxon>Craniata</taxon>
        <taxon>Vertebrata</taxon>
        <taxon>Euteleostomi</taxon>
        <taxon>Amphibia</taxon>
        <taxon>Batrachia</taxon>
        <taxon>Caudata</taxon>
        <taxon>Salamandroidea</taxon>
        <taxon>Salamandridae</taxon>
        <taxon>Pleurodelinae</taxon>
        <taxon>Pleurodeles</taxon>
    </lineage>
</organism>
<keyword evidence="2" id="KW-1185">Reference proteome</keyword>
<name>A0AAV7WIE7_PLEWA</name>
<evidence type="ECO:0000313" key="2">
    <source>
        <dbReference type="Proteomes" id="UP001066276"/>
    </source>
</evidence>
<dbReference type="Proteomes" id="UP001066276">
    <property type="component" value="Chromosome 1_1"/>
</dbReference>
<dbReference type="EMBL" id="JANPWB010000001">
    <property type="protein sequence ID" value="KAJ1212363.1"/>
    <property type="molecule type" value="Genomic_DNA"/>
</dbReference>
<reference evidence="1" key="1">
    <citation type="journal article" date="2022" name="bioRxiv">
        <title>Sequencing and chromosome-scale assembly of the giantPleurodeles waltlgenome.</title>
        <authorList>
            <person name="Brown T."/>
            <person name="Elewa A."/>
            <person name="Iarovenko S."/>
            <person name="Subramanian E."/>
            <person name="Araus A.J."/>
            <person name="Petzold A."/>
            <person name="Susuki M."/>
            <person name="Suzuki K.-i.T."/>
            <person name="Hayashi T."/>
            <person name="Toyoda A."/>
            <person name="Oliveira C."/>
            <person name="Osipova E."/>
            <person name="Leigh N.D."/>
            <person name="Simon A."/>
            <person name="Yun M.H."/>
        </authorList>
    </citation>
    <scope>NUCLEOTIDE SEQUENCE</scope>
    <source>
        <strain evidence="1">20211129_DDA</strain>
        <tissue evidence="1">Liver</tissue>
    </source>
</reference>
<sequence>MEVRCYWARASQGNGIECGGVEETINGLEALTLFKRPHAASFAPRPLLHGCVTLPSNQFSSCYRTRSGSEGSYVVTPRAAAHTPHTLCLRMDLFTVA</sequence>
<proteinExistence type="predicted"/>